<dbReference type="Gene3D" id="3.40.50.150">
    <property type="entry name" value="Vaccinia Virus protein VP39"/>
    <property type="match status" value="1"/>
</dbReference>
<feature type="region of interest" description="Disordered" evidence="1">
    <location>
        <begin position="957"/>
        <end position="978"/>
    </location>
</feature>
<proteinExistence type="predicted"/>
<reference evidence="2" key="1">
    <citation type="submission" date="2021-02" db="EMBL/GenBank/DDBJ databases">
        <authorList>
            <person name="Dougan E. K."/>
            <person name="Rhodes N."/>
            <person name="Thang M."/>
            <person name="Chan C."/>
        </authorList>
    </citation>
    <scope>NUCLEOTIDE SEQUENCE</scope>
</reference>
<dbReference type="Proteomes" id="UP000649617">
    <property type="component" value="Unassembled WGS sequence"/>
</dbReference>
<evidence type="ECO:0000313" key="3">
    <source>
        <dbReference type="Proteomes" id="UP000649617"/>
    </source>
</evidence>
<feature type="region of interest" description="Disordered" evidence="1">
    <location>
        <begin position="626"/>
        <end position="647"/>
    </location>
</feature>
<name>A0A812USI6_SYMPI</name>
<dbReference type="EMBL" id="CAJNIZ010038646">
    <property type="protein sequence ID" value="CAE7580748.1"/>
    <property type="molecule type" value="Genomic_DNA"/>
</dbReference>
<feature type="region of interest" description="Disordered" evidence="1">
    <location>
        <begin position="81"/>
        <end position="122"/>
    </location>
</feature>
<dbReference type="InterPro" id="IPR029063">
    <property type="entry name" value="SAM-dependent_MTases_sf"/>
</dbReference>
<gene>
    <name evidence="2" type="ORF">SPIL2461_LOCUS15572</name>
</gene>
<sequence length="1470" mass="162406">MEPRNENTFVVLVQACLDAGVCPSMIEQFEAAGATSLDKLRSVWKAGGGGETFLADAEAVLFFVFGQNFAGSAAERRVLDHNPGEAVERSRKKFRGDLPRPQPSAGDSLQKALESAKPENRENTLHRYQQDVWANSSRASQDARLRTLEAVAAAWGISLAPVSKDVVKKIAAALKMGGYRSVRQYFSRLRRLHVELTNSELSAEAELELKDAVRSVERGMGGAALKDSLELENLFHKGKEFSALEQAIIVLGSWFLLREIELVALRRGHLFLDEGKEQVSLTLWASKTDIVGNLVMQTHKCCCGVLHVGVCPYHTTLSFLKSFKGNQSDPLFAAVPGIELSKSETGRMGLAKYNASADMCCRYVQDAALNSFEILVSRVRSGGAPGDQCVAADKRAQGMPGCSSVADAAAIEELSKKVETLALSVEAMQDRPQFIVAKKAHCRDVNEATKLPWQWRATGCGWPYGTANFRRCANVEGMAQCKRCFASVAEPEKTESESESERIEAARVRQLALATESSAESLPVIMTGKGAEADFNKLADEAGLPANIKKYIKVRGVSSIALFAALADKPEELNDAIIAPLQKGFEVEKGNVVKVEQVDLPIARAKFRVLWRECAKKEGLASLLPSSAAVPPDASSSSASSSKNSKELPSGWWQAKIAQYESVFVAGTPRKFPQEMLLGAESILARMVNEMKTMQHTAIGLQEIVQARFFNAAGEPNPLNAARKKSRQGITVLAINEENQLEAEPEAPWHPKSVLAFIDCLESIRYAYLLLICEHICKEQSWRWRALAWETDDSLVKLTLARFKNVEHRGDFDYDCVSKVIERLGELDPRHESRIVIAGGPPCHDSSRVRQNPPGIEGEEGSKAIRFAEFVRELEATWRYPQAILIVENVVPRNKQDVRVLETKLSASAVVADASDLGVPRASFVQIKDNLAKYDLGGLQWPSNVLQKGAVLPCLTTPAEDPRGRSAPRSYKGKADSATQARWLNDGRQYAPWHCERGNLFVVPETSALVMPPAEVKEQLHHLPMGWTASLPDKQRHRALANGWHLGIARWFFVLGLFAATPATNAASLSSPPRELSPLGANALEGMASLWASSPLLTGPGVPVFSEALDLSAIEDMREHWAAAEFALHADQTRPLLEPGLAQGLPLWMHWKPYLGEMRQSVASDVRKLVEDMQPEVDAWFQTLEPHVKLAYSSKDGRCTVQVPVIARVAKLFGWQDDSLFEEMSSGFPLLGRINPGLGWRLRHDDRYNNPIDKETLLQDNFQYVQKKLNQARVDPSWQTMAAEIAADVKAGRMEGPFASPSSWSKATVALPDYAHTTELLSPPTCHEHTCFAFSVQQVGSDGRRKVRRADDWRRSGGNKTVNVPDTPAYHSIEAFIAVIRALRQQGEQGAIMTWGLDHEAAYRQLPVRRPEDTYVVLQTPRGPTLWRHRVLMFGSVASVWGYCRVADWMAWANRCLLLTPALHFVDDFG</sequence>
<evidence type="ECO:0000256" key="1">
    <source>
        <dbReference type="SAM" id="MobiDB-lite"/>
    </source>
</evidence>
<accession>A0A812USI6</accession>
<comment type="caution">
    <text evidence="2">The sequence shown here is derived from an EMBL/GenBank/DDBJ whole genome shotgun (WGS) entry which is preliminary data.</text>
</comment>
<evidence type="ECO:0000313" key="2">
    <source>
        <dbReference type="EMBL" id="CAE7580748.1"/>
    </source>
</evidence>
<protein>
    <submittedName>
        <fullName evidence="2">Uncharacterized protein</fullName>
    </submittedName>
</protein>
<organism evidence="2 3">
    <name type="scientific">Symbiodinium pilosum</name>
    <name type="common">Dinoflagellate</name>
    <dbReference type="NCBI Taxonomy" id="2952"/>
    <lineage>
        <taxon>Eukaryota</taxon>
        <taxon>Sar</taxon>
        <taxon>Alveolata</taxon>
        <taxon>Dinophyceae</taxon>
        <taxon>Suessiales</taxon>
        <taxon>Symbiodiniaceae</taxon>
        <taxon>Symbiodinium</taxon>
    </lineage>
</organism>
<dbReference type="OrthoDB" id="414621at2759"/>
<feature type="non-terminal residue" evidence="2">
    <location>
        <position position="1"/>
    </location>
</feature>
<keyword evidence="3" id="KW-1185">Reference proteome</keyword>